<feature type="compositionally biased region" description="Low complexity" evidence="4">
    <location>
        <begin position="992"/>
        <end position="1004"/>
    </location>
</feature>
<dbReference type="CDD" id="cd23453">
    <property type="entry name" value="beta-trefoil_Ricin_VPS13D"/>
    <property type="match status" value="1"/>
</dbReference>
<feature type="domain" description="UBA" evidence="5">
    <location>
        <begin position="2431"/>
        <end position="2478"/>
    </location>
</feature>
<dbReference type="OrthoDB" id="272810at2759"/>
<evidence type="ECO:0000259" key="5">
    <source>
        <dbReference type="PROSITE" id="PS50030"/>
    </source>
</evidence>
<reference evidence="6 7" key="2">
    <citation type="journal article" date="2010" name="Nucleic Acids Res.">
        <title>BeetleBase in 2010: revisions to provide comprehensive genomic information for Tribolium castaneum.</title>
        <authorList>
            <person name="Kim H.S."/>
            <person name="Murphy T."/>
            <person name="Xia J."/>
            <person name="Caragea D."/>
            <person name="Park Y."/>
            <person name="Beeman R.W."/>
            <person name="Lorenzen M.D."/>
            <person name="Butcher S."/>
            <person name="Manak J.R."/>
            <person name="Brown S.J."/>
        </authorList>
    </citation>
    <scope>GENOME REANNOTATION</scope>
    <source>
        <strain evidence="6 7">Georgia GA2</strain>
    </source>
</reference>
<dbReference type="PANTHER" id="PTHR16166:SF141">
    <property type="entry name" value="INTERMEMBRANE LIPID TRANSFER PROTEIN VPS13D"/>
    <property type="match status" value="1"/>
</dbReference>
<evidence type="ECO:0000256" key="3">
    <source>
        <dbReference type="ARBA" id="ARBA00023055"/>
    </source>
</evidence>
<dbReference type="InterPro" id="IPR015940">
    <property type="entry name" value="UBA"/>
</dbReference>
<dbReference type="Pfam" id="PF25036">
    <property type="entry name" value="VPS13_VAB"/>
    <property type="match status" value="1"/>
</dbReference>
<evidence type="ECO:0000256" key="1">
    <source>
        <dbReference type="ARBA" id="ARBA00006545"/>
    </source>
</evidence>
<dbReference type="STRING" id="7070.D6X361"/>
<dbReference type="PROSITE" id="PS50030">
    <property type="entry name" value="UBA"/>
    <property type="match status" value="1"/>
</dbReference>
<dbReference type="Pfam" id="PF25033">
    <property type="entry name" value="VPS13_M"/>
    <property type="match status" value="1"/>
</dbReference>
<dbReference type="InterPro" id="IPR026847">
    <property type="entry name" value="VPS13"/>
</dbReference>
<dbReference type="InterPro" id="IPR035992">
    <property type="entry name" value="Ricin_B-like_lectins"/>
</dbReference>
<protein>
    <submittedName>
        <fullName evidence="6">Vacuolar protein sorting-associated protein 13D-like Protein</fullName>
    </submittedName>
</protein>
<dbReference type="GO" id="GO:0006869">
    <property type="term" value="P:lipid transport"/>
    <property type="evidence" value="ECO:0007669"/>
    <property type="project" value="UniProtKB-KW"/>
</dbReference>
<reference evidence="6 7" key="1">
    <citation type="journal article" date="2008" name="Nature">
        <title>The genome of the model beetle and pest Tribolium castaneum.</title>
        <authorList>
            <consortium name="Tribolium Genome Sequencing Consortium"/>
            <person name="Richards S."/>
            <person name="Gibbs R.A."/>
            <person name="Weinstock G.M."/>
            <person name="Brown S.J."/>
            <person name="Denell R."/>
            <person name="Beeman R.W."/>
            <person name="Gibbs R."/>
            <person name="Beeman R.W."/>
            <person name="Brown S.J."/>
            <person name="Bucher G."/>
            <person name="Friedrich M."/>
            <person name="Grimmelikhuijzen C.J."/>
            <person name="Klingler M."/>
            <person name="Lorenzen M."/>
            <person name="Richards S."/>
            <person name="Roth S."/>
            <person name="Schroder R."/>
            <person name="Tautz D."/>
            <person name="Zdobnov E.M."/>
            <person name="Muzny D."/>
            <person name="Gibbs R.A."/>
            <person name="Weinstock G.M."/>
            <person name="Attaway T."/>
            <person name="Bell S."/>
            <person name="Buhay C.J."/>
            <person name="Chandrabose M.N."/>
            <person name="Chavez D."/>
            <person name="Clerk-Blankenburg K.P."/>
            <person name="Cree A."/>
            <person name="Dao M."/>
            <person name="Davis C."/>
            <person name="Chacko J."/>
            <person name="Dinh H."/>
            <person name="Dugan-Rocha S."/>
            <person name="Fowler G."/>
            <person name="Garner T.T."/>
            <person name="Garnes J."/>
            <person name="Gnirke A."/>
            <person name="Hawes A."/>
            <person name="Hernandez J."/>
            <person name="Hines S."/>
            <person name="Holder M."/>
            <person name="Hume J."/>
            <person name="Jhangiani S.N."/>
            <person name="Joshi V."/>
            <person name="Khan Z.M."/>
            <person name="Jackson L."/>
            <person name="Kovar C."/>
            <person name="Kowis A."/>
            <person name="Lee S."/>
            <person name="Lewis L.R."/>
            <person name="Margolis J."/>
            <person name="Morgan M."/>
            <person name="Nazareth L.V."/>
            <person name="Nguyen N."/>
            <person name="Okwuonu G."/>
            <person name="Parker D."/>
            <person name="Richards S."/>
            <person name="Ruiz S.J."/>
            <person name="Santibanez J."/>
            <person name="Savard J."/>
            <person name="Scherer S.E."/>
            <person name="Schneider B."/>
            <person name="Sodergren E."/>
            <person name="Tautz D."/>
            <person name="Vattahil S."/>
            <person name="Villasana D."/>
            <person name="White C.S."/>
            <person name="Wright R."/>
            <person name="Park Y."/>
            <person name="Beeman R.W."/>
            <person name="Lord J."/>
            <person name="Oppert B."/>
            <person name="Lorenzen M."/>
            <person name="Brown S."/>
            <person name="Wang L."/>
            <person name="Savard J."/>
            <person name="Tautz D."/>
            <person name="Richards S."/>
            <person name="Weinstock G."/>
            <person name="Gibbs R.A."/>
            <person name="Liu Y."/>
            <person name="Worley K."/>
            <person name="Weinstock G."/>
            <person name="Elsik C.G."/>
            <person name="Reese J.T."/>
            <person name="Elhaik E."/>
            <person name="Landan G."/>
            <person name="Graur D."/>
            <person name="Arensburger P."/>
            <person name="Atkinson P."/>
            <person name="Beeman R.W."/>
            <person name="Beidler J."/>
            <person name="Brown S.J."/>
            <person name="Demuth J.P."/>
            <person name="Drury D.W."/>
            <person name="Du Y.Z."/>
            <person name="Fujiwara H."/>
            <person name="Lorenzen M."/>
            <person name="Maselli V."/>
            <person name="Osanai M."/>
            <person name="Park Y."/>
            <person name="Robertson H.M."/>
            <person name="Tu Z."/>
            <person name="Wang J.J."/>
            <person name="Wang S."/>
            <person name="Richards S."/>
            <person name="Song H."/>
            <person name="Zhang L."/>
            <person name="Sodergren E."/>
            <person name="Werner D."/>
            <person name="Stanke M."/>
            <person name="Morgenstern B."/>
            <person name="Solovyev V."/>
            <person name="Kosarev P."/>
            <person name="Brown G."/>
            <person name="Chen H.C."/>
            <person name="Ermolaeva O."/>
            <person name="Hlavina W."/>
            <person name="Kapustin Y."/>
            <person name="Kiryutin B."/>
            <person name="Kitts P."/>
            <person name="Maglott D."/>
            <person name="Pruitt K."/>
            <person name="Sapojnikov V."/>
            <person name="Souvorov A."/>
            <person name="Mackey A.J."/>
            <person name="Waterhouse R.M."/>
            <person name="Wyder S."/>
            <person name="Zdobnov E.M."/>
            <person name="Zdobnov E.M."/>
            <person name="Wyder S."/>
            <person name="Kriventseva E.V."/>
            <person name="Kadowaki T."/>
            <person name="Bork P."/>
            <person name="Aranda M."/>
            <person name="Bao R."/>
            <person name="Beermann A."/>
            <person name="Berns N."/>
            <person name="Bolognesi R."/>
            <person name="Bonneton F."/>
            <person name="Bopp D."/>
            <person name="Brown S.J."/>
            <person name="Bucher G."/>
            <person name="Butts T."/>
            <person name="Chaumot A."/>
            <person name="Denell R.E."/>
            <person name="Ferrier D.E."/>
            <person name="Friedrich M."/>
            <person name="Gordon C.M."/>
            <person name="Jindra M."/>
            <person name="Klingler M."/>
            <person name="Lan Q."/>
            <person name="Lattorff H.M."/>
            <person name="Laudet V."/>
            <person name="von Levetsow C."/>
            <person name="Liu Z."/>
            <person name="Lutz R."/>
            <person name="Lynch J.A."/>
            <person name="da Fonseca R.N."/>
            <person name="Posnien N."/>
            <person name="Reuter R."/>
            <person name="Roth S."/>
            <person name="Savard J."/>
            <person name="Schinko J.B."/>
            <person name="Schmitt C."/>
            <person name="Schoppmeier M."/>
            <person name="Schroder R."/>
            <person name="Shippy T.D."/>
            <person name="Simonnet F."/>
            <person name="Marques-Souza H."/>
            <person name="Tautz D."/>
            <person name="Tomoyasu Y."/>
            <person name="Trauner J."/>
            <person name="Van der Zee M."/>
            <person name="Vervoort M."/>
            <person name="Wittkopp N."/>
            <person name="Wimmer E.A."/>
            <person name="Yang X."/>
            <person name="Jones A.K."/>
            <person name="Sattelle D.B."/>
            <person name="Ebert P.R."/>
            <person name="Nelson D."/>
            <person name="Scott J.G."/>
            <person name="Beeman R.W."/>
            <person name="Muthukrishnan S."/>
            <person name="Kramer K.J."/>
            <person name="Arakane Y."/>
            <person name="Beeman R.W."/>
            <person name="Zhu Q."/>
            <person name="Hogenkamp D."/>
            <person name="Dixit R."/>
            <person name="Oppert B."/>
            <person name="Jiang H."/>
            <person name="Zou Z."/>
            <person name="Marshall J."/>
            <person name="Elpidina E."/>
            <person name="Vinokurov K."/>
            <person name="Oppert C."/>
            <person name="Zou Z."/>
            <person name="Evans J."/>
            <person name="Lu Z."/>
            <person name="Zhao P."/>
            <person name="Sumathipala N."/>
            <person name="Altincicek B."/>
            <person name="Vilcinskas A."/>
            <person name="Williams M."/>
            <person name="Hultmark D."/>
            <person name="Hetru C."/>
            <person name="Jiang H."/>
            <person name="Grimmelikhuijzen C.J."/>
            <person name="Hauser F."/>
            <person name="Cazzamali G."/>
            <person name="Williamson M."/>
            <person name="Park Y."/>
            <person name="Li B."/>
            <person name="Tanaka Y."/>
            <person name="Predel R."/>
            <person name="Neupert S."/>
            <person name="Schachtner J."/>
            <person name="Verleyen P."/>
            <person name="Raible F."/>
            <person name="Bork P."/>
            <person name="Friedrich M."/>
            <person name="Walden K.K."/>
            <person name="Robertson H.M."/>
            <person name="Angeli S."/>
            <person name="Foret S."/>
            <person name="Bucher G."/>
            <person name="Schuetz S."/>
            <person name="Maleszka R."/>
            <person name="Wimmer E.A."/>
            <person name="Beeman R.W."/>
            <person name="Lorenzen M."/>
            <person name="Tomoyasu Y."/>
            <person name="Miller S.C."/>
            <person name="Grossmann D."/>
            <person name="Bucher G."/>
        </authorList>
    </citation>
    <scope>NUCLEOTIDE SEQUENCE [LARGE SCALE GENOMIC DNA]</scope>
    <source>
        <strain evidence="6 7">Georgia GA2</strain>
    </source>
</reference>
<dbReference type="CDD" id="cd14306">
    <property type="entry name" value="UBA_VP13D"/>
    <property type="match status" value="1"/>
</dbReference>
<keyword evidence="2" id="KW-0813">Transport</keyword>
<dbReference type="eggNOG" id="KOG1796">
    <property type="taxonomic scope" value="Eukaryota"/>
</dbReference>
<dbReference type="SMART" id="SM00165">
    <property type="entry name" value="UBA"/>
    <property type="match status" value="1"/>
</dbReference>
<dbReference type="InterPro" id="IPR041969">
    <property type="entry name" value="VP13D_UBA"/>
</dbReference>
<accession>D6X361</accession>
<comment type="similarity">
    <text evidence="1">Belongs to the VPS13 family.</text>
</comment>
<evidence type="ECO:0000313" key="7">
    <source>
        <dbReference type="Proteomes" id="UP000007266"/>
    </source>
</evidence>
<dbReference type="InterPro" id="IPR009543">
    <property type="entry name" value="VPS13_VAB"/>
</dbReference>
<feature type="region of interest" description="Disordered" evidence="4">
    <location>
        <begin position="1328"/>
        <end position="1356"/>
    </location>
</feature>
<evidence type="ECO:0000256" key="4">
    <source>
        <dbReference type="SAM" id="MobiDB-lite"/>
    </source>
</evidence>
<keyword evidence="3" id="KW-0445">Lipid transport</keyword>
<dbReference type="Gene3D" id="1.10.8.10">
    <property type="entry name" value="DNA helicase RuvA subunit, C-terminal domain"/>
    <property type="match status" value="1"/>
</dbReference>
<dbReference type="InterPro" id="IPR056747">
    <property type="entry name" value="VPS13-like_M"/>
</dbReference>
<proteinExistence type="inferred from homology"/>
<dbReference type="InParanoid" id="D6X361"/>
<dbReference type="HOGENOM" id="CLU_000131_0_0_1"/>
<dbReference type="OMA" id="IEFVMDQ"/>
<gene>
    <name evidence="6" type="primary">AUGUSTUS-3.0.2_11939</name>
    <name evidence="6" type="ORF">TcasGA2_TC011939</name>
</gene>
<evidence type="ECO:0000256" key="2">
    <source>
        <dbReference type="ARBA" id="ARBA00022448"/>
    </source>
</evidence>
<feature type="compositionally biased region" description="Low complexity" evidence="4">
    <location>
        <begin position="1805"/>
        <end position="1819"/>
    </location>
</feature>
<dbReference type="InterPro" id="IPR026854">
    <property type="entry name" value="VPS13_N"/>
</dbReference>
<sequence length="4107" mass="460533">MLEGLAAWVLNNYLGKYVENLNTDQLSIALLSGKVELENLPLKKDALRHLGLPIEIKAGFIGKVKLQIPVRQIRSAPWVIAIEQLYLVASPLPVDEWDAESEELAAQEIKLSALDIIEARWRLETESRDSSSYYASSYSSWLGFGAGLVSDIIENLQLKIQDVHIRYEDSVSIPNKSVAFGVTMESLSAQSCDANWAPGFSHWAMGAESFKILEMQKFAIYWVDLEPSQLLSRLGLGDLAIAMSPTQTTKQTRHYILAPVSALAHVKRNRSEQPLRSSDTPRVVCDLILDEVPLTLIDWQYDQIVKCIKGLDTIDRLRSYRRYKPSCSVKDDPRAWWFYAISCLYPGKQPALCRPRPTLESCLTRAKQNVKYVNLYMKILATPNLVLTPDEKKLKDEVEWARDFDELKVLREIAMRSVPIPDRNSTNGNSAGRSMLVRWFPQWMGWYSSPATEPESSETAQLEGEILQVLSDSAENNTILKRDAVFGHFNFCLKRGCLTLCASQEDTNESSPMLELEFKNLSLNILSKPRTASHLVELSLGALYLKDKITLNTMFPVLMGPPGFERMNFGRSQGPSPRASVASRLEEANEHLFYLAYEKKPQNTGCDYRLCIRSKCLDVVYQPNAVRWLTEFLCLPHQRDITHSRIEAMKTRTKKELIKNWEQILDGRDVARTTWELELDISAPQIIFVEQFTDNNSAMAVIDFGRLQLSNHPTLPEITRPQFMTKESEDEEKFVTPCSTPPASEASDSEEHTLELLPNLEADMKGSFSEKLLYHRLYDTYCVELTDLQILIGKVKDNWRYAHNKGSSTLHVLDRFNISLQIEKRVIHTSDPHYPSLIINTNLPKLVAHLNESKITAARTLFHIITVTGLPSPFKSPENPVEVITDTGQDEDESASLDTSLEMSRLLMVQFTVDHLSLEVQSRGRCVAELQVAGVKVAFTKRPHDISVTLTVHSLLLVDALQTFGPDFELLIASHKHVGMDSMSGSLRDSEPTSPTSPASPDPTLGRTGATSPIALKQALSSLATSPPNNYGGPPRPPVIFDAEALISIEVLIVTGAEPVQIANIQFNNLDIIANQETLVELIGFTQRVFPKSQKASNLNLLSTVSSKVRETTASSESLLEESSKFGSTELTFDFHRLNVLLLRGVVRDGVLCGKKICTATMSDAKIQATVDHKVEVEGSLGGLQVLDLTPEGQMHQRIISVGRDPLMETMHPLYTMSVPHEDNRTAFSFKVVRSLQTDAQDVADVTVRMASLWYTHSPQFVMELQSCASEFKQYLSNLARSIRTAATDMALGLVHARAEALAQSLYMNARLSSSIYGSALSFSECSSPRKRRRSSSMDPSGYSSARDTVPQTPYSPDDDDNFFIDLRLDVELDSPVVVLPQASNSPKVFVAHLGKISVSNKYESDFEPNGHDFEYTEFRIEHYNVEIRDMNLFSVDTSNRRVPGPMISKPEVLYSCKSSAKPIIHDTILQLKIEREINKTLQTTHSSESNLLFDDDENTSHPFTENIYIKGSVVNDLKVSLTRTQYEQLLDTLQWLTSPPVMVDIQGVSRTNIKPANILSDISEEDTGVTTLNMDPHVRAKLFPAVQTTRLKPASHSNVSLRVLFELPVFTIELRGDSPTGEQGLVDLSFRDFIFNYEKCHLYETNIQVSLRSIFMEDLLQPENTKQRAMVISSSGNDVPQNSACVSRSCPDVSYLPHFNSPSHGSLPDHLETARVFGMRPVKIQEKVDVVCPSTPPPSPSQGRIRPERNLVLISTLLVDPSAPNFSTTYKSIQRTTSVDFNCLDLVVSVESWVVVIDFFSASPSNSSQNTSALSVSAPASDDSQNVKKENTETIITVRSLTLVLMRPEIEVAKANISNVDISVKTSGLFKEVRGKLGSMSLLDLTLHGQLYRERFITAGKRALQFSYIRDSGNKSLNYDAQLSIEMSSVMYVHTKRFVAELQAFFNHFTQLQAVMKSIRAATSGQTIRDDPLKLSLVLKAGSPMILLPVSSKSSDLLIVDLGQLLVTNSFKMSGDSGTISVVTNDAKKCLLDVMMIELDNMDLYAGVKENEFNPARKGAFKLGYGQVTKKGPSLLKEKFQFKLQVERNLTSSICHNVPDMSIYGQLSTLDGLLDLSQYRLIRGLLAFNLGEDTERVLPSVSPPPVNADPNIRDIWTLSSLKLDLQNVTLCLQTNPNTAPLTCINFIKSRLTVETFSNLSQDIDLISQEILIMDTRFNDVVAEKRPNVFQNILQPIKDSSKQENLVQAEIHSRKRQDHFKYTILLNNMRLMAIFDWWEAVQKYIFQEIENVSSSPEHQKVVTSKKIDDIPFELKLNITDSELVVLENTSQWDSNAVILKSTTVITYKPNNIEKPLSCSLNNCEMFSCILGMEDETALSIIDPVTLNMDINKDNILEAQLQFLTVRLSYHDMCMFLQMLNSLPRQMFANKEQDSPQDVIAKSQIARLTTLGFKTEDCMKALETCENNLDDAALWLIQNAASFHNNNESDRSPLNIKAVEVKANCISICIIDDCGDSDVPLLELSFSQLNLHQLLPEFDINDPIYPQGTLECVLAGDYYNRVLSGWEPAIEPWKCKISWEKSLTKDLKRNRLNLKAESSAIINLNITSTLVELYKQVKENWTKDYYSGNDQRDNSMSYRRRSPFVPFALKNDTGSPLHFTTLITEINKFKAVSDYHKNDSWVLVAPGETVPFSFQNRVKMRHHDSHKMKMHQLGVKVEGWQPLTPVTVDKVGIYFRITHAQIQNRSQTEVPSARIVFDISLEGSARKLITVRSALVIINKLPHSIDLKLESQLPHAAVTMWAASKVFSIESGAKLAVPVVHAHSLITARPAGFSYNYTYCSPALSWSQMPSYLDSVYEARICHSHKGHLYRFCAQMVKEAHSTERNIHLGQPAHRIILLPAVKLCNLLPIDLSYNLSGDKGRVSAGSNAAITNVDLDKTIELDVLLENFKTTNKVIIPLGTMDFKCRINLEDERGRKLFLSVVVSPNNGAKLKIAISAPYWIINKTGLPLVFRQAGTSHESAGQFDEHEIARMVSPLLFSFSDQEASPTINARVGNYVIRDGSPQWCSNFHVQKGIQVKKLHVTMRDGKPDTVFIVGVEVRPGRGKYRSVSIITISPRYQLYNQTSYKLIFTQSCFARNLTDSRSQKTCLKAMPNSHIPFHWPRLDKDQLLCVSIQDIADCCWSGGLRIDEINSLHVNVRDSNGRVYFIRLEVLLQGATFFIIFTDADTLPPPIRVDNFSEVTITFAQTSCKDLMHSTARAHTSVPYAWDQPTERQFLTVTVPGGVSDTYDLNKLGKASGLTYENFIYIAFTGTFKNGQDVLDPLDVESQELVLDVVKNQVILNRKRHGLRSQLWRMTPEGRLQHEGSSPPSHPHQPTRSDNILVLDIENTAPQPNTYSRLVLRRIDPRRRSTQTWRFTEEGRLCCAHSSMCVQAQDGFFGLRQGNSAVLGCPQPVCHKMTDSGIPIEQAISRQRLRPGSGLLSVSVTMDGPTRVLSIKDAKESRIYATPDEREWSSISLKQRPNLTIDENENKKDKRELQLTINLEGLGISLVCCKTPEELLYALFSNIVGETVITPSSKQFCISVGDVQVDNQLFETPVPVVLYVTPPSSRNNDEINNKLPAIDFTAELQEKLNMNAEIFKYLILRLKKITIILEEKLLLKLFDFIGYHSREEELINRDENDYEVQRLLLEVSAAHAKRYYFGVIQLILDQIRLSVKTATKLPPHLQKIKRKLGLTLIKFEDAAVDLQAFDRRHLFETSQFLINSIIKHFKDELMWQAGIILVSVDFLGNPLGFVNDVSEGFSGLLFEGNVGALVKNVTHGISNSAVKVTESISDGLGRAVLDDHHEEVRQKIRQVESGRSRDHIVAGFKGLGFGILGGATGLFKQVYEGASNDGLPGVISGIGKGLVGAVTKPVVGVLDFASETARAVRDSSRSKSVPERIRLPRCVCGPGSLLPRYSYKQSQGQLYLYMVNDKDYKEQLVAYEILGSASEDLHCIVSNLKFRIVASTHAPDLTPVIDCHLSDLESCDVIVEKEGSESRYYIEIVMHVAGTSAALVNPDPVKKPRVRCKTAELAKSVSQQINYAKRLYFERLYTLNSDNIINLED</sequence>
<dbReference type="InterPro" id="IPR009060">
    <property type="entry name" value="UBA-like_sf"/>
</dbReference>
<dbReference type="SUPFAM" id="SSF46934">
    <property type="entry name" value="UBA-like"/>
    <property type="match status" value="1"/>
</dbReference>
<keyword evidence="7" id="KW-1185">Reference proteome</keyword>
<dbReference type="EMBL" id="KQ971372">
    <property type="protein sequence ID" value="EFA09797.2"/>
    <property type="molecule type" value="Genomic_DNA"/>
</dbReference>
<dbReference type="GO" id="GO:0045053">
    <property type="term" value="P:protein retention in Golgi apparatus"/>
    <property type="evidence" value="ECO:0000318"/>
    <property type="project" value="GO_Central"/>
</dbReference>
<dbReference type="GO" id="GO:0006623">
    <property type="term" value="P:protein targeting to vacuole"/>
    <property type="evidence" value="ECO:0000318"/>
    <property type="project" value="GO_Central"/>
</dbReference>
<feature type="compositionally biased region" description="Polar residues" evidence="4">
    <location>
        <begin position="1338"/>
        <end position="1355"/>
    </location>
</feature>
<dbReference type="GO" id="GO:0007005">
    <property type="term" value="P:mitochondrion organization"/>
    <property type="evidence" value="ECO:0000318"/>
    <property type="project" value="GO_Central"/>
</dbReference>
<dbReference type="SUPFAM" id="SSF50370">
    <property type="entry name" value="Ricin B-like lectins"/>
    <property type="match status" value="1"/>
</dbReference>
<feature type="region of interest" description="Disordered" evidence="4">
    <location>
        <begin position="1805"/>
        <end position="1829"/>
    </location>
</feature>
<dbReference type="Proteomes" id="UP000007266">
    <property type="component" value="Linkage group 9"/>
</dbReference>
<dbReference type="PANTHER" id="PTHR16166">
    <property type="entry name" value="VACUOLAR PROTEIN SORTING-ASSOCIATED PROTEIN VPS13"/>
    <property type="match status" value="1"/>
</dbReference>
<organism evidence="6 7">
    <name type="scientific">Tribolium castaneum</name>
    <name type="common">Red flour beetle</name>
    <dbReference type="NCBI Taxonomy" id="7070"/>
    <lineage>
        <taxon>Eukaryota</taxon>
        <taxon>Metazoa</taxon>
        <taxon>Ecdysozoa</taxon>
        <taxon>Arthropoda</taxon>
        <taxon>Hexapoda</taxon>
        <taxon>Insecta</taxon>
        <taxon>Pterygota</taxon>
        <taxon>Neoptera</taxon>
        <taxon>Endopterygota</taxon>
        <taxon>Coleoptera</taxon>
        <taxon>Polyphaga</taxon>
        <taxon>Cucujiformia</taxon>
        <taxon>Tenebrionidae</taxon>
        <taxon>Tenebrionidae incertae sedis</taxon>
        <taxon>Tribolium</taxon>
    </lineage>
</organism>
<evidence type="ECO:0000313" key="6">
    <source>
        <dbReference type="EMBL" id="EFA09797.2"/>
    </source>
</evidence>
<dbReference type="Pfam" id="PF12624">
    <property type="entry name" value="VPS13_N"/>
    <property type="match status" value="1"/>
</dbReference>
<feature type="region of interest" description="Disordered" evidence="4">
    <location>
        <begin position="982"/>
        <end position="1010"/>
    </location>
</feature>
<name>D6X361_TRICA</name>
<dbReference type="FunCoup" id="D6X361">
    <property type="interactions" value="806"/>
</dbReference>